<evidence type="ECO:0000256" key="1">
    <source>
        <dbReference type="SAM" id="MobiDB-lite"/>
    </source>
</evidence>
<evidence type="ECO:0000313" key="2">
    <source>
        <dbReference type="EMBL" id="CDX58585.1"/>
    </source>
</evidence>
<dbReference type="EMBL" id="CCNE01000023">
    <property type="protein sequence ID" value="CDX58585.1"/>
    <property type="molecule type" value="Genomic_DNA"/>
</dbReference>
<dbReference type="Proteomes" id="UP000046122">
    <property type="component" value="Unassembled WGS sequence"/>
</dbReference>
<organism evidence="2 3">
    <name type="scientific">Mesorhizobium plurifarium</name>
    <dbReference type="NCBI Taxonomy" id="69974"/>
    <lineage>
        <taxon>Bacteria</taxon>
        <taxon>Pseudomonadati</taxon>
        <taxon>Pseudomonadota</taxon>
        <taxon>Alphaproteobacteria</taxon>
        <taxon>Hyphomicrobiales</taxon>
        <taxon>Phyllobacteriaceae</taxon>
        <taxon>Mesorhizobium</taxon>
    </lineage>
</organism>
<accession>A0A090G7I7</accession>
<dbReference type="AlphaFoldDB" id="A0A090G7I7"/>
<proteinExistence type="predicted"/>
<evidence type="ECO:0000313" key="3">
    <source>
        <dbReference type="Proteomes" id="UP000046122"/>
    </source>
</evidence>
<reference evidence="2 3" key="1">
    <citation type="submission" date="2014-08" db="EMBL/GenBank/DDBJ databases">
        <authorList>
            <person name="Moulin Lionel"/>
        </authorList>
    </citation>
    <scope>NUCLEOTIDE SEQUENCE [LARGE SCALE GENOMIC DNA]</scope>
</reference>
<gene>
    <name evidence="2" type="ORF">MPL3365_30195</name>
</gene>
<name>A0A090G7I7_MESPL</name>
<sequence length="68" mass="7388">MGVPMQTPLEMRKPAGQGELREVDIHSSNSRTLAEDLRLRQASRILARFPVSVPLALTVARLAYGGSA</sequence>
<feature type="region of interest" description="Disordered" evidence="1">
    <location>
        <begin position="1"/>
        <end position="27"/>
    </location>
</feature>
<protein>
    <submittedName>
        <fullName evidence="2">Uncharacterized protein</fullName>
    </submittedName>
</protein>